<accession>A0AAW2Z8A9</accession>
<organism evidence="2 3">
    <name type="scientific">Acrasis kona</name>
    <dbReference type="NCBI Taxonomy" id="1008807"/>
    <lineage>
        <taxon>Eukaryota</taxon>
        <taxon>Discoba</taxon>
        <taxon>Heterolobosea</taxon>
        <taxon>Tetramitia</taxon>
        <taxon>Eutetramitia</taxon>
        <taxon>Acrasidae</taxon>
        <taxon>Acrasis</taxon>
    </lineage>
</organism>
<gene>
    <name evidence="2" type="ORF">AKO1_003825</name>
</gene>
<keyword evidence="3" id="KW-1185">Reference proteome</keyword>
<dbReference type="EMBL" id="JAOPGA020001087">
    <property type="protein sequence ID" value="KAL0484941.1"/>
    <property type="molecule type" value="Genomic_DNA"/>
</dbReference>
<dbReference type="Proteomes" id="UP001431209">
    <property type="component" value="Unassembled WGS sequence"/>
</dbReference>
<reference evidence="2 3" key="1">
    <citation type="submission" date="2024-03" db="EMBL/GenBank/DDBJ databases">
        <title>The Acrasis kona genome and developmental transcriptomes reveal deep origins of eukaryotic multicellular pathways.</title>
        <authorList>
            <person name="Sheikh S."/>
            <person name="Fu C.-J."/>
            <person name="Brown M.W."/>
            <person name="Baldauf S.L."/>
        </authorList>
    </citation>
    <scope>NUCLEOTIDE SEQUENCE [LARGE SCALE GENOMIC DNA]</scope>
    <source>
        <strain evidence="2 3">ATCC MYA-3509</strain>
    </source>
</reference>
<evidence type="ECO:0000256" key="1">
    <source>
        <dbReference type="SAM" id="SignalP"/>
    </source>
</evidence>
<sequence>MKTFVTLLLLYLACLSLCDVTENNVTVHAPQDKIWQYLSSVKNFESLNIVAIDVVEHPVENPNKRKFTLTEEIPILHFFRKKVVSECSWDMTPSVLINQTVINDSGLDVNVIVRLQPNGEKTTVTHRITITNGDFIKRTFAVKTSRDIQLSWLQNLNKVFIK</sequence>
<name>A0AAW2Z8A9_9EUKA</name>
<dbReference type="SUPFAM" id="SSF55961">
    <property type="entry name" value="Bet v1-like"/>
    <property type="match status" value="1"/>
</dbReference>
<feature type="signal peptide" evidence="1">
    <location>
        <begin position="1"/>
        <end position="18"/>
    </location>
</feature>
<dbReference type="Gene3D" id="3.30.530.20">
    <property type="match status" value="1"/>
</dbReference>
<dbReference type="InterPro" id="IPR023393">
    <property type="entry name" value="START-like_dom_sf"/>
</dbReference>
<comment type="caution">
    <text evidence="2">The sequence shown here is derived from an EMBL/GenBank/DDBJ whole genome shotgun (WGS) entry which is preliminary data.</text>
</comment>
<proteinExistence type="predicted"/>
<feature type="chain" id="PRO_5043654856" evidence="1">
    <location>
        <begin position="19"/>
        <end position="162"/>
    </location>
</feature>
<dbReference type="AlphaFoldDB" id="A0AAW2Z8A9"/>
<protein>
    <submittedName>
        <fullName evidence="2">IspH</fullName>
    </submittedName>
</protein>
<keyword evidence="1" id="KW-0732">Signal</keyword>
<evidence type="ECO:0000313" key="2">
    <source>
        <dbReference type="EMBL" id="KAL0484941.1"/>
    </source>
</evidence>
<evidence type="ECO:0000313" key="3">
    <source>
        <dbReference type="Proteomes" id="UP001431209"/>
    </source>
</evidence>